<dbReference type="RefSeq" id="WP_119525715.1">
    <property type="nucleotide sequence ID" value="NZ_NRHC01000123.1"/>
</dbReference>
<comment type="caution">
    <text evidence="1">The sequence shown here is derived from an EMBL/GenBank/DDBJ whole genome shotgun (WGS) entry which is preliminary data.</text>
</comment>
<proteinExistence type="predicted"/>
<dbReference type="AlphaFoldDB" id="A0A3A1Y148"/>
<dbReference type="Proteomes" id="UP000265691">
    <property type="component" value="Unassembled WGS sequence"/>
</dbReference>
<evidence type="ECO:0000313" key="2">
    <source>
        <dbReference type="Proteomes" id="UP000265691"/>
    </source>
</evidence>
<accession>A0A3A1Y148</accession>
<dbReference type="OrthoDB" id="5677373at2"/>
<keyword evidence="2" id="KW-1185">Reference proteome</keyword>
<organism evidence="1 2">
    <name type="scientific">Psittacicella hinzii</name>
    <dbReference type="NCBI Taxonomy" id="2028575"/>
    <lineage>
        <taxon>Bacteria</taxon>
        <taxon>Pseudomonadati</taxon>
        <taxon>Pseudomonadota</taxon>
        <taxon>Gammaproteobacteria</taxon>
        <taxon>Pasteurellales</taxon>
        <taxon>Psittacicellaceae</taxon>
        <taxon>Psittacicella</taxon>
    </lineage>
</organism>
<gene>
    <name evidence="1" type="ORF">CKF54_07385</name>
</gene>
<dbReference type="EMBL" id="NRHC01000123">
    <property type="protein sequence ID" value="RIY31160.1"/>
    <property type="molecule type" value="Genomic_DNA"/>
</dbReference>
<sequence>MQRKNLFNKFLALTSLGALGLMGLVNPVQARVWFNYSTVEQNVMLQSWQLDLTLAQHANQELTIAEFFDLVRAVPYLNKATLSKDGDKFKIDLNFSEIVGYTDKYCKTETENAVDHACGNITGAQILRLLINNSDFAVAYAFPQIKQDATTKKDSKTLNLLKGIEVTEYKDLKVSQDVLDKAEFTQYLAERYKIKLVPNR</sequence>
<name>A0A3A1Y148_9GAMM</name>
<protein>
    <submittedName>
        <fullName evidence="1">Uncharacterized protein</fullName>
    </submittedName>
</protein>
<reference evidence="1 2" key="1">
    <citation type="submission" date="2017-08" db="EMBL/GenBank/DDBJ databases">
        <title>Reclassification of Bisgaard taxon 37 and 44.</title>
        <authorList>
            <person name="Christensen H."/>
        </authorList>
    </citation>
    <scope>NUCLEOTIDE SEQUENCE [LARGE SCALE GENOMIC DNA]</scope>
    <source>
        <strain evidence="1 2">B96_3</strain>
    </source>
</reference>
<evidence type="ECO:0000313" key="1">
    <source>
        <dbReference type="EMBL" id="RIY31160.1"/>
    </source>
</evidence>